<dbReference type="PRINTS" id="PR00081">
    <property type="entry name" value="GDHRDH"/>
</dbReference>
<dbReference type="PANTHER" id="PTHR44196">
    <property type="entry name" value="DEHYDROGENASE/REDUCTASE SDR FAMILY MEMBER 7B"/>
    <property type="match status" value="1"/>
</dbReference>
<dbReference type="InterPro" id="IPR020904">
    <property type="entry name" value="Sc_DH/Rdtase_CS"/>
</dbReference>
<dbReference type="InterPro" id="IPR036291">
    <property type="entry name" value="NAD(P)-bd_dom_sf"/>
</dbReference>
<evidence type="ECO:0000313" key="4">
    <source>
        <dbReference type="EMBL" id="SDB44085.1"/>
    </source>
</evidence>
<dbReference type="GO" id="GO:0016020">
    <property type="term" value="C:membrane"/>
    <property type="evidence" value="ECO:0007669"/>
    <property type="project" value="TreeGrafter"/>
</dbReference>
<organism evidence="4 5">
    <name type="scientific">Bauldia litoralis</name>
    <dbReference type="NCBI Taxonomy" id="665467"/>
    <lineage>
        <taxon>Bacteria</taxon>
        <taxon>Pseudomonadati</taxon>
        <taxon>Pseudomonadota</taxon>
        <taxon>Alphaproteobacteria</taxon>
        <taxon>Hyphomicrobiales</taxon>
        <taxon>Kaistiaceae</taxon>
        <taxon>Bauldia</taxon>
    </lineage>
</organism>
<proteinExistence type="inferred from homology"/>
<dbReference type="PRINTS" id="PR00080">
    <property type="entry name" value="SDRFAMILY"/>
</dbReference>
<name>A0A1G6DGV4_9HYPH</name>
<evidence type="ECO:0000313" key="5">
    <source>
        <dbReference type="Proteomes" id="UP000199071"/>
    </source>
</evidence>
<keyword evidence="5" id="KW-1185">Reference proteome</keyword>
<dbReference type="PROSITE" id="PS00061">
    <property type="entry name" value="ADH_SHORT"/>
    <property type="match status" value="1"/>
</dbReference>
<dbReference type="OrthoDB" id="9790785at2"/>
<comment type="similarity">
    <text evidence="1 3">Belongs to the short-chain dehydrogenases/reductases (SDR) family.</text>
</comment>
<protein>
    <submittedName>
        <fullName evidence="4">NAD(P)-dependent dehydrogenase, short-chain alcohol dehydrogenase family</fullName>
    </submittedName>
</protein>
<dbReference type="EMBL" id="FMXQ01000007">
    <property type="protein sequence ID" value="SDB44085.1"/>
    <property type="molecule type" value="Genomic_DNA"/>
</dbReference>
<keyword evidence="2" id="KW-0560">Oxidoreductase</keyword>
<evidence type="ECO:0000256" key="2">
    <source>
        <dbReference type="ARBA" id="ARBA00023002"/>
    </source>
</evidence>
<reference evidence="4 5" key="1">
    <citation type="submission" date="2016-10" db="EMBL/GenBank/DDBJ databases">
        <authorList>
            <person name="de Groot N.N."/>
        </authorList>
    </citation>
    <scope>NUCLEOTIDE SEQUENCE [LARGE SCALE GENOMIC DNA]</scope>
    <source>
        <strain evidence="4 5">ATCC 35022</strain>
    </source>
</reference>
<dbReference type="InterPro" id="IPR002347">
    <property type="entry name" value="SDR_fam"/>
</dbReference>
<dbReference type="RefSeq" id="WP_090878011.1">
    <property type="nucleotide sequence ID" value="NZ_FMXQ01000007.1"/>
</dbReference>
<dbReference type="STRING" id="665467.SAMN02982931_03345"/>
<dbReference type="GO" id="GO:0016491">
    <property type="term" value="F:oxidoreductase activity"/>
    <property type="evidence" value="ECO:0007669"/>
    <property type="project" value="UniProtKB-KW"/>
</dbReference>
<sequence length="247" mass="26273">MSDKPLSGRVAVVTGASRGVGYAAARAMAAAGAHIVAVARTVGGLEELDDEIRAMGGEATLVPFDLKDFAAIDRLGGAIYERWGKLDILLGNAGMLGVITPMGHLEPKVFDDVMAVNVTANWRLIRSLDPLLRQSDAGRALFVTSGAAHRCRPYWGVYSASKAALEALVKTYAGEMRQTAVTANLFDPGALRTHMRAQSRPGEDPDTLKTPDAVTEDIVRMVSPGYTANGVLFSFPNGETRDLLVTS</sequence>
<dbReference type="Gene3D" id="3.40.50.720">
    <property type="entry name" value="NAD(P)-binding Rossmann-like Domain"/>
    <property type="match status" value="1"/>
</dbReference>
<dbReference type="SUPFAM" id="SSF51735">
    <property type="entry name" value="NAD(P)-binding Rossmann-fold domains"/>
    <property type="match status" value="1"/>
</dbReference>
<gene>
    <name evidence="4" type="ORF">SAMN02982931_03345</name>
</gene>
<dbReference type="AlphaFoldDB" id="A0A1G6DGV4"/>
<evidence type="ECO:0000256" key="1">
    <source>
        <dbReference type="ARBA" id="ARBA00006484"/>
    </source>
</evidence>
<dbReference type="Pfam" id="PF00106">
    <property type="entry name" value="adh_short"/>
    <property type="match status" value="1"/>
</dbReference>
<dbReference type="Proteomes" id="UP000199071">
    <property type="component" value="Unassembled WGS sequence"/>
</dbReference>
<evidence type="ECO:0000256" key="3">
    <source>
        <dbReference type="RuleBase" id="RU000363"/>
    </source>
</evidence>
<accession>A0A1G6DGV4</accession>
<dbReference type="PANTHER" id="PTHR44196:SF4">
    <property type="entry name" value="SHORT CHAIN DEHYDROGENASE"/>
    <property type="match status" value="1"/>
</dbReference>